<dbReference type="InterPro" id="IPR035069">
    <property type="entry name" value="TTHA1013/TTHA0281-like"/>
</dbReference>
<dbReference type="RefSeq" id="WP_091332048.1">
    <property type="nucleotide sequence ID" value="NZ_FNOW01000004.1"/>
</dbReference>
<name>A0A1H3C1K6_ALLWA</name>
<dbReference type="EMBL" id="FNOW01000004">
    <property type="protein sequence ID" value="SDX48073.1"/>
    <property type="molecule type" value="Genomic_DNA"/>
</dbReference>
<evidence type="ECO:0000313" key="2">
    <source>
        <dbReference type="Proteomes" id="UP000198672"/>
    </source>
</evidence>
<dbReference type="STRING" id="61595.SAMN05421644_10496"/>
<dbReference type="OrthoDB" id="489371at2"/>
<protein>
    <recommendedName>
        <fullName evidence="3">Type II toxin-antitoxin system HicB family antitoxin</fullName>
    </recommendedName>
</protein>
<dbReference type="Proteomes" id="UP000198672">
    <property type="component" value="Unassembled WGS sequence"/>
</dbReference>
<evidence type="ECO:0000313" key="1">
    <source>
        <dbReference type="EMBL" id="SDX48073.1"/>
    </source>
</evidence>
<evidence type="ECO:0008006" key="3">
    <source>
        <dbReference type="Google" id="ProtNLM"/>
    </source>
</evidence>
<accession>A0A1H3C1K6</accession>
<proteinExistence type="predicted"/>
<reference evidence="2" key="1">
    <citation type="submission" date="2016-10" db="EMBL/GenBank/DDBJ databases">
        <authorList>
            <person name="Varghese N."/>
            <person name="Submissions S."/>
        </authorList>
    </citation>
    <scope>NUCLEOTIDE SEQUENCE [LARGE SCALE GENOMIC DNA]</scope>
    <source>
        <strain evidence="2">DSM 173</strain>
    </source>
</reference>
<dbReference type="AlphaFoldDB" id="A0A1H3C1K6"/>
<organism evidence="1 2">
    <name type="scientific">Allochromatium warmingii</name>
    <name type="common">Chromatium warmingii</name>
    <dbReference type="NCBI Taxonomy" id="61595"/>
    <lineage>
        <taxon>Bacteria</taxon>
        <taxon>Pseudomonadati</taxon>
        <taxon>Pseudomonadota</taxon>
        <taxon>Gammaproteobacteria</taxon>
        <taxon>Chromatiales</taxon>
        <taxon>Chromatiaceae</taxon>
        <taxon>Allochromatium</taxon>
    </lineage>
</organism>
<dbReference type="SUPFAM" id="SSF143100">
    <property type="entry name" value="TTHA1013/TTHA0281-like"/>
    <property type="match status" value="1"/>
</dbReference>
<sequence length="64" mass="7518">MKKMNFTYWKTSDETYLGYLNEYPDHWTQGNDLSDLKDHLADLCELFSSEEIPGIKRVAEMEVA</sequence>
<gene>
    <name evidence="1" type="ORF">SAMN05421644_10496</name>
</gene>
<keyword evidence="2" id="KW-1185">Reference proteome</keyword>